<reference evidence="3 4" key="1">
    <citation type="submission" date="2011-01" db="EMBL/GenBank/DDBJ databases">
        <title>Whole genome sequence of Tetragenococcus halophilus NBRC 12172.</title>
        <authorList>
            <person name="Nakazawa H."/>
            <person name="Omata S."/>
            <person name="Koga C."/>
            <person name="Watanabe Y."/>
            <person name="Katano Y."/>
            <person name="Ito N."/>
            <person name="Tsukatani N."/>
            <person name="Ankai A."/>
            <person name="Oguchi A."/>
            <person name="Fukui S."/>
            <person name="Yashiro I."/>
            <person name="Kamata S."/>
            <person name="Hashimoto Y."/>
            <person name="Yamazaki J."/>
            <person name="Taguchi H."/>
            <person name="Tanaka A."/>
            <person name="Koyama T."/>
            <person name="Ichige A."/>
            <person name="Hanya Y."/>
            <person name="Tanikawa S."/>
            <person name="Yamazaki S."/>
            <person name="Fujita N."/>
        </authorList>
    </citation>
    <scope>NUCLEOTIDE SEQUENCE [LARGE SCALE GENOMIC DNA]</scope>
    <source>
        <strain evidence="4">DSM 20338 / JCM 20259 / NCIMB 9735 / NBRC 12172</strain>
    </source>
</reference>
<sequence length="186" mass="22408">MFKIKKFSELTGLTVRTLQYYDEIELLTPTRDNNGHRMYSAEDLIKINEIILMKNMGLSLENIITQVNNKENKSLEDSLIRQEALLKRQMGDIQNQLHQVRELIQSYDEHKTIEDEAIRQVFIEKNPFKDKINDIWNLDLSEPQTLDYLRNYSKEIHFDEYFQQLAKFQTMPYKDNRVQKIIEYKR</sequence>
<dbReference type="InterPro" id="IPR009061">
    <property type="entry name" value="DNA-bd_dom_put_sf"/>
</dbReference>
<gene>
    <name evidence="3" type="ordered locus">TEH_09160</name>
</gene>
<dbReference type="KEGG" id="thl:TEH_09160"/>
<dbReference type="SUPFAM" id="SSF46955">
    <property type="entry name" value="Putative DNA-binding domain"/>
    <property type="match status" value="1"/>
</dbReference>
<evidence type="ECO:0000256" key="1">
    <source>
        <dbReference type="ARBA" id="ARBA00023125"/>
    </source>
</evidence>
<proteinExistence type="predicted"/>
<dbReference type="GO" id="GO:0003700">
    <property type="term" value="F:DNA-binding transcription factor activity"/>
    <property type="evidence" value="ECO:0007669"/>
    <property type="project" value="InterPro"/>
</dbReference>
<evidence type="ECO:0000313" key="3">
    <source>
        <dbReference type="EMBL" id="BAK94243.1"/>
    </source>
</evidence>
<dbReference type="Proteomes" id="UP000002663">
    <property type="component" value="Chromosome"/>
</dbReference>
<dbReference type="GO" id="GO:0003677">
    <property type="term" value="F:DNA binding"/>
    <property type="evidence" value="ECO:0007669"/>
    <property type="project" value="UniProtKB-KW"/>
</dbReference>
<keyword evidence="1" id="KW-0238">DNA-binding</keyword>
<dbReference type="RefSeq" id="WP_014124306.1">
    <property type="nucleotide sequence ID" value="NC_016052.1"/>
</dbReference>
<dbReference type="Pfam" id="PF13411">
    <property type="entry name" value="MerR_1"/>
    <property type="match status" value="1"/>
</dbReference>
<dbReference type="PANTHER" id="PTHR30204">
    <property type="entry name" value="REDOX-CYCLING DRUG-SENSING TRANSCRIPTIONAL ACTIVATOR SOXR"/>
    <property type="match status" value="1"/>
</dbReference>
<evidence type="ECO:0000313" key="4">
    <source>
        <dbReference type="Proteomes" id="UP000002663"/>
    </source>
</evidence>
<dbReference type="PROSITE" id="PS50937">
    <property type="entry name" value="HTH_MERR_2"/>
    <property type="match status" value="1"/>
</dbReference>
<accession>A0AAN1SHF4</accession>
<dbReference type="PANTHER" id="PTHR30204:SF90">
    <property type="entry name" value="HTH-TYPE TRANSCRIPTIONAL ACTIVATOR MTA"/>
    <property type="match status" value="1"/>
</dbReference>
<dbReference type="AlphaFoldDB" id="A0AAN1SHF4"/>
<dbReference type="InterPro" id="IPR047057">
    <property type="entry name" value="MerR_fam"/>
</dbReference>
<dbReference type="SMART" id="SM00422">
    <property type="entry name" value="HTH_MERR"/>
    <property type="match status" value="1"/>
</dbReference>
<feature type="domain" description="HTH merR-type" evidence="2">
    <location>
        <begin position="1"/>
        <end position="69"/>
    </location>
</feature>
<dbReference type="InterPro" id="IPR000551">
    <property type="entry name" value="MerR-type_HTH_dom"/>
</dbReference>
<dbReference type="CDD" id="cd01106">
    <property type="entry name" value="HTH_TipAL-Mta"/>
    <property type="match status" value="1"/>
</dbReference>
<dbReference type="Gene3D" id="1.10.1660.10">
    <property type="match status" value="1"/>
</dbReference>
<dbReference type="EMBL" id="AP012046">
    <property type="protein sequence ID" value="BAK94243.1"/>
    <property type="molecule type" value="Genomic_DNA"/>
</dbReference>
<protein>
    <submittedName>
        <fullName evidence="3">MerR family transcriptional regulator</fullName>
    </submittedName>
</protein>
<organism evidence="3 4">
    <name type="scientific">Tetragenococcus halophilus (strain DSM 20338 / JCM 20259 / NCIMB 9735 / NBRC 12172)</name>
    <name type="common">Pediococcus halophilus</name>
    <dbReference type="NCBI Taxonomy" id="945021"/>
    <lineage>
        <taxon>Bacteria</taxon>
        <taxon>Bacillati</taxon>
        <taxon>Bacillota</taxon>
        <taxon>Bacilli</taxon>
        <taxon>Lactobacillales</taxon>
        <taxon>Enterococcaceae</taxon>
        <taxon>Tetragenococcus</taxon>
    </lineage>
</organism>
<evidence type="ECO:0000259" key="2">
    <source>
        <dbReference type="PROSITE" id="PS50937"/>
    </source>
</evidence>
<name>A0AAN1SHF4_TETHN</name>